<protein>
    <submittedName>
        <fullName evidence="1">Uncharacterized protein</fullName>
    </submittedName>
</protein>
<comment type="caution">
    <text evidence="1">The sequence shown here is derived from an EMBL/GenBank/DDBJ whole genome shotgun (WGS) entry which is preliminary data.</text>
</comment>
<proteinExistence type="predicted"/>
<reference evidence="1" key="1">
    <citation type="submission" date="2022-10" db="EMBL/GenBank/DDBJ databases">
        <title>Culturing micro-colonial fungi from biological soil crusts in the Mojave desert and describing Neophaeococcomyces mojavensis, and introducing the new genera and species Taxawa tesnikishii.</title>
        <authorList>
            <person name="Kurbessoian T."/>
            <person name="Stajich J.E."/>
        </authorList>
    </citation>
    <scope>NUCLEOTIDE SEQUENCE</scope>
    <source>
        <strain evidence="1">TK_1</strain>
    </source>
</reference>
<name>A0ABQ9P095_9PEZI</name>
<sequence>MCREIKVTYTGCGHSSAIFIRCKINADTGTCEEGINKQETKMENVCGTCERRATEAFRRPSV</sequence>
<accession>A0ABQ9P095</accession>
<gene>
    <name evidence="1" type="ORF">H2201_001831</name>
</gene>
<organism evidence="1 2">
    <name type="scientific">Coniosporium apollinis</name>
    <dbReference type="NCBI Taxonomy" id="61459"/>
    <lineage>
        <taxon>Eukaryota</taxon>
        <taxon>Fungi</taxon>
        <taxon>Dikarya</taxon>
        <taxon>Ascomycota</taxon>
        <taxon>Pezizomycotina</taxon>
        <taxon>Dothideomycetes</taxon>
        <taxon>Dothideomycetes incertae sedis</taxon>
        <taxon>Coniosporium</taxon>
    </lineage>
</organism>
<evidence type="ECO:0000313" key="1">
    <source>
        <dbReference type="EMBL" id="KAJ9668025.1"/>
    </source>
</evidence>
<evidence type="ECO:0000313" key="2">
    <source>
        <dbReference type="Proteomes" id="UP001172684"/>
    </source>
</evidence>
<dbReference type="EMBL" id="JAPDRL010000009">
    <property type="protein sequence ID" value="KAJ9668025.1"/>
    <property type="molecule type" value="Genomic_DNA"/>
</dbReference>
<dbReference type="Proteomes" id="UP001172684">
    <property type="component" value="Unassembled WGS sequence"/>
</dbReference>
<keyword evidence="2" id="KW-1185">Reference proteome</keyword>